<dbReference type="Pfam" id="PF03968">
    <property type="entry name" value="LptD_N"/>
    <property type="match status" value="1"/>
</dbReference>
<evidence type="ECO:0000256" key="3">
    <source>
        <dbReference type="ARBA" id="ARBA00022764"/>
    </source>
</evidence>
<sequence length="164" mass="18544" precursor="true">MKYVVTCLVLLLIVWAQGHALESDKDQPMHLEADSLSVDEASGVVLYEGSVEITQGSLRIWADRLWIHRRQGKTERVIGEGSPVRFRQLTEKGDEEVHGEARRVEINAERDELLLIDDASLEQGGNRFRNDRIIYNRAKAMVKAGTSAQGKQRVQVVIEPKKQP</sequence>
<dbReference type="GO" id="GO:0015920">
    <property type="term" value="P:lipopolysaccharide transport"/>
    <property type="evidence" value="ECO:0007669"/>
    <property type="project" value="UniProtKB-UniRule"/>
</dbReference>
<dbReference type="GO" id="GO:0043165">
    <property type="term" value="P:Gram-negative-bacterium-type cell outer membrane assembly"/>
    <property type="evidence" value="ECO:0007669"/>
    <property type="project" value="UniProtKB-UniRule"/>
</dbReference>
<comment type="function">
    <text evidence="4">Involved in the assembly of lipopolysaccharide (LPS). Required for the translocation of LPS from the inner membrane to the outer membrane. May form a bridge between the inner membrane and the outer membrane, via interactions with LptC and LptD, thereby facilitating LPS transfer across the periplasm.</text>
</comment>
<dbReference type="GO" id="GO:0017089">
    <property type="term" value="F:glycolipid transfer activity"/>
    <property type="evidence" value="ECO:0007669"/>
    <property type="project" value="TreeGrafter"/>
</dbReference>
<dbReference type="GO" id="GO:0009279">
    <property type="term" value="C:cell outer membrane"/>
    <property type="evidence" value="ECO:0007669"/>
    <property type="project" value="TreeGrafter"/>
</dbReference>
<dbReference type="GO" id="GO:0001530">
    <property type="term" value="F:lipopolysaccharide binding"/>
    <property type="evidence" value="ECO:0007669"/>
    <property type="project" value="InterPro"/>
</dbReference>
<evidence type="ECO:0000256" key="2">
    <source>
        <dbReference type="ARBA" id="ARBA00022729"/>
    </source>
</evidence>
<dbReference type="EMBL" id="JAEPCR010000047">
    <property type="protein sequence ID" value="MCG7978757.1"/>
    <property type="molecule type" value="Genomic_DNA"/>
</dbReference>
<dbReference type="AlphaFoldDB" id="A0A9E4NKV9"/>
<evidence type="ECO:0000256" key="1">
    <source>
        <dbReference type="ARBA" id="ARBA00022448"/>
    </source>
</evidence>
<dbReference type="PANTHER" id="PTHR36504">
    <property type="entry name" value="LIPOPOLYSACCHARIDE EXPORT SYSTEM PROTEIN LPTA"/>
    <property type="match status" value="1"/>
</dbReference>
<reference evidence="6" key="1">
    <citation type="journal article" date="2021" name="Proc. Natl. Acad. Sci. U.S.A.">
        <title>Global biogeography of chemosynthetic symbionts reveals both localized and globally distributed symbiont groups. .</title>
        <authorList>
            <person name="Osvatic J.T."/>
            <person name="Wilkins L.G.E."/>
            <person name="Leibrecht L."/>
            <person name="Leray M."/>
            <person name="Zauner S."/>
            <person name="Polzin J."/>
            <person name="Camacho Y."/>
            <person name="Gros O."/>
            <person name="van Gils J.A."/>
            <person name="Eisen J.A."/>
            <person name="Petersen J.M."/>
            <person name="Yuen B."/>
        </authorList>
    </citation>
    <scope>NUCLEOTIDE SEQUENCE</scope>
    <source>
        <strain evidence="6">MAGclacostrist055</strain>
    </source>
</reference>
<evidence type="ECO:0000256" key="4">
    <source>
        <dbReference type="HAMAP-Rule" id="MF_01914"/>
    </source>
</evidence>
<comment type="caution">
    <text evidence="6">The sequence shown here is derived from an EMBL/GenBank/DDBJ whole genome shotgun (WGS) entry which is preliminary data.</text>
</comment>
<organism evidence="6 7">
    <name type="scientific">Candidatus Thiodiazotropha taylori</name>
    <dbReference type="NCBI Taxonomy" id="2792791"/>
    <lineage>
        <taxon>Bacteria</taxon>
        <taxon>Pseudomonadati</taxon>
        <taxon>Pseudomonadota</taxon>
        <taxon>Gammaproteobacteria</taxon>
        <taxon>Chromatiales</taxon>
        <taxon>Sedimenticolaceae</taxon>
        <taxon>Candidatus Thiodiazotropha</taxon>
    </lineage>
</organism>
<dbReference type="InterPro" id="IPR014340">
    <property type="entry name" value="LptA"/>
</dbReference>
<dbReference type="HAMAP" id="MF_01914">
    <property type="entry name" value="LPS_assembly_LptA"/>
    <property type="match status" value="1"/>
</dbReference>
<evidence type="ECO:0000313" key="6">
    <source>
        <dbReference type="EMBL" id="MCG7978757.1"/>
    </source>
</evidence>
<feature type="signal peptide" evidence="4">
    <location>
        <begin position="1"/>
        <end position="20"/>
    </location>
</feature>
<comment type="subcellular location">
    <subcellularLocation>
        <location evidence="4">Periplasm</location>
    </subcellularLocation>
</comment>
<dbReference type="InterPro" id="IPR052037">
    <property type="entry name" value="LPS_export_LptA"/>
</dbReference>
<dbReference type="InterPro" id="IPR005653">
    <property type="entry name" value="OstA-like_N"/>
</dbReference>
<name>A0A9E4NKV9_9GAMM</name>
<dbReference type="Proteomes" id="UP000886674">
    <property type="component" value="Unassembled WGS sequence"/>
</dbReference>
<accession>A0A9E4NKV9</accession>
<feature type="chain" id="PRO_5039770928" description="Lipopolysaccharide export system protein LptA" evidence="4">
    <location>
        <begin position="21"/>
        <end position="164"/>
    </location>
</feature>
<keyword evidence="2 4" id="KW-0732">Signal</keyword>
<proteinExistence type="inferred from homology"/>
<dbReference type="PANTHER" id="PTHR36504:SF1">
    <property type="entry name" value="LIPOPOLYSACCHARIDE EXPORT SYSTEM PROTEIN LPTA"/>
    <property type="match status" value="1"/>
</dbReference>
<comment type="subunit">
    <text evidence="4">Component of the lipopolysaccharide transport and assembly complex.</text>
</comment>
<protein>
    <recommendedName>
        <fullName evidence="4">Lipopolysaccharide export system protein LptA</fullName>
    </recommendedName>
</protein>
<dbReference type="NCBIfam" id="TIGR03002">
    <property type="entry name" value="outer_YhbN_LptA"/>
    <property type="match status" value="1"/>
</dbReference>
<gene>
    <name evidence="4 6" type="primary">lptA</name>
    <name evidence="6" type="ORF">JAY77_11550</name>
</gene>
<keyword evidence="1 4" id="KW-0813">Transport</keyword>
<keyword evidence="3 4" id="KW-0574">Periplasm</keyword>
<dbReference type="Gene3D" id="2.60.450.10">
    <property type="entry name" value="Lipopolysaccharide (LPS) transport protein A like domain"/>
    <property type="match status" value="1"/>
</dbReference>
<evidence type="ECO:0000313" key="7">
    <source>
        <dbReference type="Proteomes" id="UP000886674"/>
    </source>
</evidence>
<dbReference type="GO" id="GO:0030288">
    <property type="term" value="C:outer membrane-bounded periplasmic space"/>
    <property type="evidence" value="ECO:0007669"/>
    <property type="project" value="TreeGrafter"/>
</dbReference>
<comment type="similarity">
    <text evidence="4">Belongs to the LptA family.</text>
</comment>
<evidence type="ECO:0000259" key="5">
    <source>
        <dbReference type="Pfam" id="PF03968"/>
    </source>
</evidence>
<feature type="domain" description="Organic solvent tolerance-like N-terminal" evidence="5">
    <location>
        <begin position="31"/>
        <end position="139"/>
    </location>
</feature>